<feature type="domain" description="Methyltransferase putative zinc binding" evidence="1">
    <location>
        <begin position="21"/>
        <end position="82"/>
    </location>
</feature>
<organism evidence="3 4">
    <name type="scientific">Candidatus Harrisonbacteria bacterium RIFCSPLOWO2_01_FULL_40_28</name>
    <dbReference type="NCBI Taxonomy" id="1798406"/>
    <lineage>
        <taxon>Bacteria</taxon>
        <taxon>Candidatus Harrisoniibacteriota</taxon>
    </lineage>
</organism>
<dbReference type="Pfam" id="PF08421">
    <property type="entry name" value="Methyltransf_13"/>
    <property type="match status" value="1"/>
</dbReference>
<dbReference type="GO" id="GO:0008168">
    <property type="term" value="F:methyltransferase activity"/>
    <property type="evidence" value="ECO:0007669"/>
    <property type="project" value="UniProtKB-KW"/>
</dbReference>
<dbReference type="Pfam" id="PF08484">
    <property type="entry name" value="Methyltransf_14"/>
    <property type="match status" value="1"/>
</dbReference>
<proteinExistence type="predicted"/>
<dbReference type="Gene3D" id="3.40.50.720">
    <property type="entry name" value="NAD(P)-binding Rossmann-like Domain"/>
    <property type="match status" value="1"/>
</dbReference>
<comment type="caution">
    <text evidence="3">The sequence shown here is derived from an EMBL/GenBank/DDBJ whole genome shotgun (WGS) entry which is preliminary data.</text>
</comment>
<protein>
    <submittedName>
        <fullName evidence="3">Methyltransferase</fullName>
    </submittedName>
</protein>
<evidence type="ECO:0000313" key="4">
    <source>
        <dbReference type="Proteomes" id="UP000178517"/>
    </source>
</evidence>
<evidence type="ECO:0000259" key="1">
    <source>
        <dbReference type="Pfam" id="PF08421"/>
    </source>
</evidence>
<keyword evidence="3" id="KW-0489">Methyltransferase</keyword>
<dbReference type="PANTHER" id="PTHR43861">
    <property type="entry name" value="TRANS-ACONITATE 2-METHYLTRANSFERASE-RELATED"/>
    <property type="match status" value="1"/>
</dbReference>
<sequence>MMENKKQKSQDENPLGILNNCQICGKPSLETIINLDHQPPCDLLPNAQEVKEEEIHYPINVVRCISCGLVQLDFVPPPQIVFHKKYPYRTGITQMLVDNFKILAESTIKKFKLKQGSLIVDIGSNDGTALQQFKNEGMKVVGIEPTDVAKIAQENGIPTINKFFSEKVAEEVVKKYGQASVVIATNVFAHINNLSSFMRGLDTLLPKKGVFISESQYLLDTIQKAQYDTMYHEHLRFYSLKPLQVLFKKFGFTLTDAERIASSGGSIRVFATKGKNLKASQEVNRLIKNEEKAGLYKPSTYKKFKERVELSRLTLVKLLCELKLAGKTTAGVGSPGRSSPVLNYCHIDPLLIPYLAEQSSSLKLGLFSPGTHIPVVDEKRLFEEQPEYALLLSWHIADTLIKKLRDRGLKSKFIIPLPEVKIIE</sequence>
<gene>
    <name evidence="3" type="ORF">A3A04_00615</name>
</gene>
<dbReference type="InterPro" id="IPR038576">
    <property type="entry name" value="Methyltransf_Zn-bd_dom_put_sf"/>
</dbReference>
<dbReference type="AlphaFoldDB" id="A0A1G1ZNF0"/>
<dbReference type="Gene3D" id="3.40.50.150">
    <property type="entry name" value="Vaccinia Virus protein VP39"/>
    <property type="match status" value="1"/>
</dbReference>
<accession>A0A1G1ZNF0</accession>
<evidence type="ECO:0000313" key="3">
    <source>
        <dbReference type="EMBL" id="OGY66055.1"/>
    </source>
</evidence>
<name>A0A1G1ZNF0_9BACT</name>
<dbReference type="Gene3D" id="6.20.50.110">
    <property type="entry name" value="Methyltransferase, zinc-binding domain"/>
    <property type="match status" value="1"/>
</dbReference>
<dbReference type="SUPFAM" id="SSF53335">
    <property type="entry name" value="S-adenosyl-L-methionine-dependent methyltransferases"/>
    <property type="match status" value="1"/>
</dbReference>
<feature type="domain" description="C-methyltransferase" evidence="2">
    <location>
        <begin position="263"/>
        <end position="418"/>
    </location>
</feature>
<evidence type="ECO:0000259" key="2">
    <source>
        <dbReference type="Pfam" id="PF08484"/>
    </source>
</evidence>
<dbReference type="STRING" id="1798406.A3A04_00615"/>
<dbReference type="InterPro" id="IPR029063">
    <property type="entry name" value="SAM-dependent_MTases_sf"/>
</dbReference>
<dbReference type="Pfam" id="PF13489">
    <property type="entry name" value="Methyltransf_23"/>
    <property type="match status" value="1"/>
</dbReference>
<dbReference type="PANTHER" id="PTHR43861:SF5">
    <property type="entry name" value="BLL5978 PROTEIN"/>
    <property type="match status" value="1"/>
</dbReference>
<keyword evidence="3" id="KW-0808">Transferase</keyword>
<dbReference type="InterPro" id="IPR013691">
    <property type="entry name" value="MeTrfase_14"/>
</dbReference>
<reference evidence="3 4" key="1">
    <citation type="journal article" date="2016" name="Nat. Commun.">
        <title>Thousands of microbial genomes shed light on interconnected biogeochemical processes in an aquifer system.</title>
        <authorList>
            <person name="Anantharaman K."/>
            <person name="Brown C.T."/>
            <person name="Hug L.A."/>
            <person name="Sharon I."/>
            <person name="Castelle C.J."/>
            <person name="Probst A.J."/>
            <person name="Thomas B.C."/>
            <person name="Singh A."/>
            <person name="Wilkins M.J."/>
            <person name="Karaoz U."/>
            <person name="Brodie E.L."/>
            <person name="Williams K.H."/>
            <person name="Hubbard S.S."/>
            <person name="Banfield J.F."/>
        </authorList>
    </citation>
    <scope>NUCLEOTIDE SEQUENCE [LARGE SCALE GENOMIC DNA]</scope>
</reference>
<dbReference type="Proteomes" id="UP000178517">
    <property type="component" value="Unassembled WGS sequence"/>
</dbReference>
<dbReference type="Gene3D" id="6.10.250.3100">
    <property type="match status" value="1"/>
</dbReference>
<dbReference type="InterPro" id="IPR013630">
    <property type="entry name" value="Methyltransf_Zn-bd_dom_put"/>
</dbReference>
<dbReference type="EMBL" id="MHJI01000010">
    <property type="protein sequence ID" value="OGY66055.1"/>
    <property type="molecule type" value="Genomic_DNA"/>
</dbReference>
<dbReference type="GO" id="GO:0032259">
    <property type="term" value="P:methylation"/>
    <property type="evidence" value="ECO:0007669"/>
    <property type="project" value="UniProtKB-KW"/>
</dbReference>